<evidence type="ECO:0000313" key="1">
    <source>
        <dbReference type="EMBL" id="KZN16204.1"/>
    </source>
</evidence>
<accession>A0A166MTR0</accession>
<name>A0A166MTR0_PSEFL</name>
<dbReference type="EMBL" id="LUKJ01000003">
    <property type="protein sequence ID" value="KZN16204.1"/>
    <property type="molecule type" value="Genomic_DNA"/>
</dbReference>
<proteinExistence type="predicted"/>
<gene>
    <name evidence="1" type="ORF">A1D17_08555</name>
</gene>
<dbReference type="AlphaFoldDB" id="A0A166MTR0"/>
<sequence length="112" mass="12465">MTLLAALIKAVQSLPNAAHVIKQIKRNKTMSLTQTIVAAIYKISEEGYTAEQPKLIEKIMDVAELHCELPEDTFRAIQSRLSSMPPLLEKLGVAFTMQPGDWGLCSLRMIKP</sequence>
<reference evidence="2" key="1">
    <citation type="submission" date="2016-03" db="EMBL/GenBank/DDBJ databases">
        <authorList>
            <person name="Ray J."/>
            <person name="Price M."/>
            <person name="Deutschbauer A."/>
        </authorList>
    </citation>
    <scope>NUCLEOTIDE SEQUENCE [LARGE SCALE GENOMIC DNA]</scope>
    <source>
        <strain evidence="2">FW300-N1B4</strain>
    </source>
</reference>
<reference evidence="1 2" key="2">
    <citation type="journal article" date="2018" name="Nature">
        <title>Mutant phenotypes for thousands of bacterial genes of unknown function.</title>
        <authorList>
            <person name="Price M.N."/>
            <person name="Wetmore K.M."/>
            <person name="Waters R.J."/>
            <person name="Callaghan M."/>
            <person name="Ray J."/>
            <person name="Liu H."/>
            <person name="Kuehl J.V."/>
            <person name="Melnyk R.A."/>
            <person name="Lamson J.S."/>
            <person name="Suh Y."/>
            <person name="Carlson H.K."/>
            <person name="Esquivel Z."/>
            <person name="Sadeeshkumar H."/>
            <person name="Chakraborty R."/>
            <person name="Zane G.M."/>
            <person name="Rubin B.E."/>
            <person name="Wall J.D."/>
            <person name="Visel A."/>
            <person name="Bristow J."/>
            <person name="Blow M.J."/>
            <person name="Arkin A.P."/>
            <person name="Deutschbauer A.M."/>
        </authorList>
    </citation>
    <scope>NUCLEOTIDE SEQUENCE [LARGE SCALE GENOMIC DNA]</scope>
    <source>
        <strain evidence="1 2">FW300-N1B4</strain>
    </source>
</reference>
<protein>
    <submittedName>
        <fullName evidence="1">Uncharacterized protein</fullName>
    </submittedName>
</protein>
<comment type="caution">
    <text evidence="1">The sequence shown here is derived from an EMBL/GenBank/DDBJ whole genome shotgun (WGS) entry which is preliminary data.</text>
</comment>
<organism evidence="1 2">
    <name type="scientific">Pseudomonas fluorescens</name>
    <dbReference type="NCBI Taxonomy" id="294"/>
    <lineage>
        <taxon>Bacteria</taxon>
        <taxon>Pseudomonadati</taxon>
        <taxon>Pseudomonadota</taxon>
        <taxon>Gammaproteobacteria</taxon>
        <taxon>Pseudomonadales</taxon>
        <taxon>Pseudomonadaceae</taxon>
        <taxon>Pseudomonas</taxon>
    </lineage>
</organism>
<evidence type="ECO:0000313" key="2">
    <source>
        <dbReference type="Proteomes" id="UP000076489"/>
    </source>
</evidence>
<dbReference type="Proteomes" id="UP000076489">
    <property type="component" value="Unassembled WGS sequence"/>
</dbReference>